<proteinExistence type="predicted"/>
<dbReference type="SUPFAM" id="SSF46458">
    <property type="entry name" value="Globin-like"/>
    <property type="match status" value="1"/>
</dbReference>
<accession>A0A1H9LLT6</accession>
<evidence type="ECO:0000256" key="5">
    <source>
        <dbReference type="SAM" id="MobiDB-lite"/>
    </source>
</evidence>
<keyword evidence="7" id="KW-1185">Reference proteome</keyword>
<dbReference type="RefSeq" id="WP_092774855.1">
    <property type="nucleotide sequence ID" value="NZ_FOGI01000001.1"/>
</dbReference>
<reference evidence="7" key="1">
    <citation type="submission" date="2016-10" db="EMBL/GenBank/DDBJ databases">
        <authorList>
            <person name="Varghese N."/>
            <person name="Submissions S."/>
        </authorList>
    </citation>
    <scope>NUCLEOTIDE SEQUENCE [LARGE SCALE GENOMIC DNA]</scope>
    <source>
        <strain evidence="7">DSM 44260</strain>
    </source>
</reference>
<dbReference type="GO" id="GO:0019825">
    <property type="term" value="F:oxygen binding"/>
    <property type="evidence" value="ECO:0007669"/>
    <property type="project" value="InterPro"/>
</dbReference>
<feature type="region of interest" description="Disordered" evidence="5">
    <location>
        <begin position="126"/>
        <end position="154"/>
    </location>
</feature>
<dbReference type="InterPro" id="IPR001486">
    <property type="entry name" value="Hemoglobin_trunc"/>
</dbReference>
<name>A0A1H9LLT6_9PSEU</name>
<dbReference type="Gene3D" id="1.10.490.10">
    <property type="entry name" value="Globins"/>
    <property type="match status" value="1"/>
</dbReference>
<evidence type="ECO:0000256" key="3">
    <source>
        <dbReference type="ARBA" id="ARBA00022723"/>
    </source>
</evidence>
<keyword evidence="1" id="KW-0813">Transport</keyword>
<evidence type="ECO:0000313" key="6">
    <source>
        <dbReference type="EMBL" id="SER12396.1"/>
    </source>
</evidence>
<organism evidence="6 7">
    <name type="scientific">Actinokineospora terrae</name>
    <dbReference type="NCBI Taxonomy" id="155974"/>
    <lineage>
        <taxon>Bacteria</taxon>
        <taxon>Bacillati</taxon>
        <taxon>Actinomycetota</taxon>
        <taxon>Actinomycetes</taxon>
        <taxon>Pseudonocardiales</taxon>
        <taxon>Pseudonocardiaceae</taxon>
        <taxon>Actinokineospora</taxon>
    </lineage>
</organism>
<evidence type="ECO:0000256" key="2">
    <source>
        <dbReference type="ARBA" id="ARBA00022617"/>
    </source>
</evidence>
<sequence length="154" mass="17463">MPDPIPTLYEWAGGAEALERLTEAFYKKVLADDLLAPMFRHMTADHPKDVAIMLGEVFGGPRLYTSEHGGFPRLLSKHRGRDIQPEQRERWVRLILEAADEVGLPSDRAFRSAFVAYMEWGSRGAMANSRRGSRPPERESLKVWGWGESPPVEE</sequence>
<evidence type="ECO:0000256" key="1">
    <source>
        <dbReference type="ARBA" id="ARBA00022448"/>
    </source>
</evidence>
<keyword evidence="4" id="KW-0408">Iron</keyword>
<dbReference type="STRING" id="155974.SAMN04487818_101657"/>
<dbReference type="InterPro" id="IPR012292">
    <property type="entry name" value="Globin/Proto"/>
</dbReference>
<dbReference type="EMBL" id="FOGI01000001">
    <property type="protein sequence ID" value="SER12396.1"/>
    <property type="molecule type" value="Genomic_DNA"/>
</dbReference>
<evidence type="ECO:0000313" key="7">
    <source>
        <dbReference type="Proteomes" id="UP000199051"/>
    </source>
</evidence>
<evidence type="ECO:0000256" key="4">
    <source>
        <dbReference type="ARBA" id="ARBA00023004"/>
    </source>
</evidence>
<dbReference type="InterPro" id="IPR009050">
    <property type="entry name" value="Globin-like_sf"/>
</dbReference>
<dbReference type="CDD" id="cd14775">
    <property type="entry name" value="TrHb2_O-like"/>
    <property type="match status" value="1"/>
</dbReference>
<protein>
    <submittedName>
        <fullName evidence="6">Hemoglobin</fullName>
    </submittedName>
</protein>
<keyword evidence="3" id="KW-0479">Metal-binding</keyword>
<dbReference type="Proteomes" id="UP000199051">
    <property type="component" value="Unassembled WGS sequence"/>
</dbReference>
<dbReference type="GO" id="GO:0046872">
    <property type="term" value="F:metal ion binding"/>
    <property type="evidence" value="ECO:0007669"/>
    <property type="project" value="UniProtKB-KW"/>
</dbReference>
<dbReference type="GO" id="GO:0020037">
    <property type="term" value="F:heme binding"/>
    <property type="evidence" value="ECO:0007669"/>
    <property type="project" value="InterPro"/>
</dbReference>
<dbReference type="Pfam" id="PF01152">
    <property type="entry name" value="Bac_globin"/>
    <property type="match status" value="1"/>
</dbReference>
<dbReference type="AlphaFoldDB" id="A0A1H9LLT6"/>
<gene>
    <name evidence="6" type="ORF">SAMN04487818_101657</name>
</gene>
<keyword evidence="2" id="KW-0349">Heme</keyword>